<dbReference type="Pfam" id="PF03663">
    <property type="entry name" value="Glyco_hydro_76"/>
    <property type="match status" value="1"/>
</dbReference>
<dbReference type="SUPFAM" id="SSF48208">
    <property type="entry name" value="Six-hairpin glycosidases"/>
    <property type="match status" value="1"/>
</dbReference>
<dbReference type="GO" id="GO:0016787">
    <property type="term" value="F:hydrolase activity"/>
    <property type="evidence" value="ECO:0007669"/>
    <property type="project" value="UniProtKB-KW"/>
</dbReference>
<evidence type="ECO:0000313" key="2">
    <source>
        <dbReference type="Proteomes" id="UP001205920"/>
    </source>
</evidence>
<dbReference type="GO" id="GO:0005975">
    <property type="term" value="P:carbohydrate metabolic process"/>
    <property type="evidence" value="ECO:0007669"/>
    <property type="project" value="InterPro"/>
</dbReference>
<sequence>MEESAAETWSHRADLAQSAVQERHASRLWGLPKTNLAVVTWPPGSKDRLYWHWHYWWQAHYLDCQIDAALRRPTKTHKRRLKDTLRGIQRRNLGKLTKNKYYDDKAWLALAWNRAVDEGLARRTKALDALEFDLLAGIDPVMGVLPWRTEETFYNVPSNGPAALLFARTGRLDKARELLDWTFDNLVTESGLVQDGIRMRMHGPEVVDKLYTYNQGTVLGASLEIALALRADVGLRDDEPIDSFAYSKRADDSVFYITHIRAIVEAIVLHMATPQGVILNKPYESGDGDGGLFKGILARYLADVAVRLPEDSRQNIATKKIASRLIMASAESLWSHRLEVDGLPIFSARWTEDARLPHNYGLGPSSLSEAVGLVRIDERDLSVQLSGWMLLEAAARVAAANSQ</sequence>
<dbReference type="AlphaFoldDB" id="A0AAW5HTR8"/>
<organism evidence="1 2">
    <name type="scientific">Corynebacterium lipophilum</name>
    <dbReference type="NCBI Taxonomy" id="2804918"/>
    <lineage>
        <taxon>Bacteria</taxon>
        <taxon>Bacillati</taxon>
        <taxon>Actinomycetota</taxon>
        <taxon>Actinomycetes</taxon>
        <taxon>Mycobacteriales</taxon>
        <taxon>Corynebacteriaceae</taxon>
        <taxon>Corynebacterium</taxon>
    </lineage>
</organism>
<dbReference type="PANTHER" id="PTHR47791:SF3">
    <property type="entry name" value="MEIOTICALLY UP-REGULATED GENE 191 PROTEIN"/>
    <property type="match status" value="1"/>
</dbReference>
<dbReference type="InterPro" id="IPR005198">
    <property type="entry name" value="Glyco_hydro_76"/>
</dbReference>
<dbReference type="EMBL" id="JAEUWV010000011">
    <property type="protein sequence ID" value="MCO6394908.1"/>
    <property type="molecule type" value="Genomic_DNA"/>
</dbReference>
<protein>
    <submittedName>
        <fullName evidence="1">Glycoside hydrolase family 76</fullName>
    </submittedName>
</protein>
<name>A0AAW5HTR8_9CORY</name>
<dbReference type="PIRSF" id="PIRSF021505">
    <property type="entry name" value="O_gly_hdrol"/>
    <property type="match status" value="1"/>
</dbReference>
<dbReference type="InterPro" id="IPR008928">
    <property type="entry name" value="6-hairpin_glycosidase_sf"/>
</dbReference>
<gene>
    <name evidence="1" type="ORF">JMN37_07975</name>
</gene>
<dbReference type="RefSeq" id="WP_070975597.1">
    <property type="nucleotide sequence ID" value="NZ_JAEUWV010000011.1"/>
</dbReference>
<dbReference type="Proteomes" id="UP001205920">
    <property type="component" value="Unassembled WGS sequence"/>
</dbReference>
<evidence type="ECO:0000313" key="1">
    <source>
        <dbReference type="EMBL" id="MCO6394908.1"/>
    </source>
</evidence>
<keyword evidence="2" id="KW-1185">Reference proteome</keyword>
<dbReference type="PANTHER" id="PTHR47791">
    <property type="entry name" value="MEIOTICALLY UP-REGULATED GENE 191 PROTEIN"/>
    <property type="match status" value="1"/>
</dbReference>
<dbReference type="InterPro" id="IPR014512">
    <property type="entry name" value="O_gly_hydro"/>
</dbReference>
<accession>A0AAW5HTR8</accession>
<keyword evidence="1" id="KW-0378">Hydrolase</keyword>
<dbReference type="InterPro" id="IPR053169">
    <property type="entry name" value="MUG_Protein"/>
</dbReference>
<dbReference type="Gene3D" id="1.50.10.20">
    <property type="match status" value="1"/>
</dbReference>
<proteinExistence type="predicted"/>
<reference evidence="1 2" key="1">
    <citation type="submission" date="2021-01" db="EMBL/GenBank/DDBJ databases">
        <title>Identification and Characterization of Corynebacterium sp.</title>
        <authorList>
            <person name="Luo Q."/>
            <person name="Qu P."/>
            <person name="Chen Q."/>
        </authorList>
    </citation>
    <scope>NUCLEOTIDE SEQUENCE [LARGE SCALE GENOMIC DNA]</scope>
    <source>
        <strain evidence="1 2">MC-18</strain>
    </source>
</reference>
<comment type="caution">
    <text evidence="1">The sequence shown here is derived from an EMBL/GenBank/DDBJ whole genome shotgun (WGS) entry which is preliminary data.</text>
</comment>